<dbReference type="GO" id="GO:0016812">
    <property type="term" value="F:hydrolase activity, acting on carbon-nitrogen (but not peptide) bonds, in cyclic amides"/>
    <property type="evidence" value="ECO:0007669"/>
    <property type="project" value="TreeGrafter"/>
</dbReference>
<dbReference type="EMBL" id="FOZG01000002">
    <property type="protein sequence ID" value="SFR96941.1"/>
    <property type="molecule type" value="Genomic_DNA"/>
</dbReference>
<dbReference type="InterPro" id="IPR011059">
    <property type="entry name" value="Metal-dep_hydrolase_composite"/>
</dbReference>
<name>A0A1I6L0F5_9SPHN</name>
<dbReference type="PANTHER" id="PTHR11647">
    <property type="entry name" value="HYDRANTOINASE/DIHYDROPYRIMIDINASE FAMILY MEMBER"/>
    <property type="match status" value="1"/>
</dbReference>
<dbReference type="Gene3D" id="3.20.20.140">
    <property type="entry name" value="Metal-dependent hydrolases"/>
    <property type="match status" value="1"/>
</dbReference>
<evidence type="ECO:0000313" key="2">
    <source>
        <dbReference type="EMBL" id="SFR96941.1"/>
    </source>
</evidence>
<dbReference type="RefSeq" id="WP_093314335.1">
    <property type="nucleotide sequence ID" value="NZ_FOZG01000002.1"/>
</dbReference>
<dbReference type="SUPFAM" id="SSF51556">
    <property type="entry name" value="Metallo-dependent hydrolases"/>
    <property type="match status" value="1"/>
</dbReference>
<dbReference type="SUPFAM" id="SSF51338">
    <property type="entry name" value="Composite domain of metallo-dependent hydrolases"/>
    <property type="match status" value="1"/>
</dbReference>
<accession>A0A1I6L0F5</accession>
<dbReference type="STRING" id="1166337.SAMN05192580_2097"/>
<reference evidence="2 3" key="1">
    <citation type="submission" date="2016-10" db="EMBL/GenBank/DDBJ databases">
        <authorList>
            <person name="de Groot N.N."/>
        </authorList>
    </citation>
    <scope>NUCLEOTIDE SEQUENCE [LARGE SCALE GENOMIC DNA]</scope>
    <source>
        <strain evidence="2 3">S5-249</strain>
    </source>
</reference>
<evidence type="ECO:0000259" key="1">
    <source>
        <dbReference type="Pfam" id="PF07969"/>
    </source>
</evidence>
<dbReference type="Gene3D" id="2.30.40.10">
    <property type="entry name" value="Urease, subunit C, domain 1"/>
    <property type="match status" value="2"/>
</dbReference>
<dbReference type="Proteomes" id="UP000198824">
    <property type="component" value="Unassembled WGS sequence"/>
</dbReference>
<dbReference type="Pfam" id="PF07969">
    <property type="entry name" value="Amidohydro_3"/>
    <property type="match status" value="2"/>
</dbReference>
<proteinExistence type="predicted"/>
<feature type="domain" description="Amidohydrolase 3" evidence="1">
    <location>
        <begin position="46"/>
        <end position="281"/>
    </location>
</feature>
<dbReference type="InterPro" id="IPR032466">
    <property type="entry name" value="Metal_Hydrolase"/>
</dbReference>
<dbReference type="InterPro" id="IPR013108">
    <property type="entry name" value="Amidohydro_3"/>
</dbReference>
<feature type="domain" description="Amidohydrolase 3" evidence="1">
    <location>
        <begin position="454"/>
        <end position="553"/>
    </location>
</feature>
<dbReference type="InterPro" id="IPR050378">
    <property type="entry name" value="Metallo-dep_Hydrolases_sf"/>
</dbReference>
<sequence>MLHSYIIKGGTVVDGTGAVPFRADIRVANGLIAEIGPSVSTSGTERVFNAEGCYVTPGFVETHNHFDAPMWWMPMLEPMAAYGVTTSINGNCGFSAAPCSSEAEARLEMVKIFSFFEDIPLEPFLDILPWDWTKWSEYRASLEKNLQLPVNFATFCGHVALRVAVLGKEAWERQSTPAEIAKMCELLDDALAAGALGLSSNLLDWDQQGRPIPTITASDAEWEALFDVVERYPGRTVEIIIGVAIRQTGVEDLERLERLVGNRNLRVQWAGLPPKRSQSKLQPLYDHHKRLKAEGKDFTTTFNLQPLASSLTFRKTLVFGQTGVLVWHEFIDAGSDEEKLALLRDPEWLARARASFDGGYPGAQARDPDRLILATSETGLGPLGITLSEYMVEAGIDHPSDALAAWVLANGLDSSIMIDMPPTRTPEEAAEMMADANAITNITDAGAHGQMLCGIGNNVMVMTRLVRDLKLCPIELVVYNLTGKLANFFGLTDRGELKVGKAADIAVFNLDEIEQRPLEKIYDVPNGKGGRTWRFTRGAAPMRMTMVNGMPTYVNGNYTGAFPGRFIEPTSQVALAQAAE</sequence>
<keyword evidence="3" id="KW-1185">Reference proteome</keyword>
<organism evidence="2 3">
    <name type="scientific">Sphingomonas jatrophae</name>
    <dbReference type="NCBI Taxonomy" id="1166337"/>
    <lineage>
        <taxon>Bacteria</taxon>
        <taxon>Pseudomonadati</taxon>
        <taxon>Pseudomonadota</taxon>
        <taxon>Alphaproteobacteria</taxon>
        <taxon>Sphingomonadales</taxon>
        <taxon>Sphingomonadaceae</taxon>
        <taxon>Sphingomonas</taxon>
    </lineage>
</organism>
<protein>
    <submittedName>
        <fullName evidence="2">N-acyl-D-aspartate/D-glutamate deacylase</fullName>
    </submittedName>
</protein>
<gene>
    <name evidence="2" type="ORF">SAMN05192580_2097</name>
</gene>
<dbReference type="GO" id="GO:0005829">
    <property type="term" value="C:cytosol"/>
    <property type="evidence" value="ECO:0007669"/>
    <property type="project" value="TreeGrafter"/>
</dbReference>
<evidence type="ECO:0000313" key="3">
    <source>
        <dbReference type="Proteomes" id="UP000198824"/>
    </source>
</evidence>
<dbReference type="AlphaFoldDB" id="A0A1I6L0F5"/>
<dbReference type="PANTHER" id="PTHR11647:SF1">
    <property type="entry name" value="COLLAPSIN RESPONSE MEDIATOR PROTEIN"/>
    <property type="match status" value="1"/>
</dbReference>
<dbReference type="OrthoDB" id="9766983at2"/>